<evidence type="ECO:0000256" key="1">
    <source>
        <dbReference type="ARBA" id="ARBA00001933"/>
    </source>
</evidence>
<dbReference type="InterPro" id="IPR029066">
    <property type="entry name" value="PLP-binding_barrel"/>
</dbReference>
<dbReference type="PANTHER" id="PTHR11482">
    <property type="entry name" value="ARGININE/DIAMINOPIMELATE/ORNITHINE DECARBOXYLASE"/>
    <property type="match status" value="1"/>
</dbReference>
<evidence type="ECO:0000256" key="4">
    <source>
        <dbReference type="ARBA" id="ARBA00023239"/>
    </source>
</evidence>
<protein>
    <recommendedName>
        <fullName evidence="5">Orn/DAP/Arg decarboxylase 2 N-terminal domain-containing protein</fullName>
    </recommendedName>
</protein>
<dbReference type="Gene3D" id="2.40.37.10">
    <property type="entry name" value="Lyase, Ornithine Decarboxylase, Chain A, domain 1"/>
    <property type="match status" value="1"/>
</dbReference>
<dbReference type="GO" id="GO:0005737">
    <property type="term" value="C:cytoplasm"/>
    <property type="evidence" value="ECO:0007669"/>
    <property type="project" value="TreeGrafter"/>
</dbReference>
<proteinExistence type="inferred from homology"/>
<sequence>MTFDNAEELYKIQRFYPKAQLVLRILTDDSKSLCQLGLKFGAPRDRSNPFGFGGCIRARRVFDQAKQHFGFDFKFLAIGGGFPTANAKDEIAFEKVATLLGPQIDELFGPEVRVIAEPGRYYVGSAFTFATTGHLEMDL</sequence>
<keyword evidence="4" id="KW-0456">Lyase</keyword>
<evidence type="ECO:0000259" key="5">
    <source>
        <dbReference type="Pfam" id="PF02784"/>
    </source>
</evidence>
<comment type="cofactor">
    <cofactor evidence="1">
        <name>pyridoxal 5'-phosphate</name>
        <dbReference type="ChEBI" id="CHEBI:597326"/>
    </cofactor>
</comment>
<accession>A0A9P6IHH8</accession>
<organism evidence="6 7">
    <name type="scientific">Modicella reniformis</name>
    <dbReference type="NCBI Taxonomy" id="1440133"/>
    <lineage>
        <taxon>Eukaryota</taxon>
        <taxon>Fungi</taxon>
        <taxon>Fungi incertae sedis</taxon>
        <taxon>Mucoromycota</taxon>
        <taxon>Mortierellomycotina</taxon>
        <taxon>Mortierellomycetes</taxon>
        <taxon>Mortierellales</taxon>
        <taxon>Mortierellaceae</taxon>
        <taxon>Modicella</taxon>
    </lineage>
</organism>
<comment type="caution">
    <text evidence="6">The sequence shown here is derived from an EMBL/GenBank/DDBJ whole genome shotgun (WGS) entry which is preliminary data.</text>
</comment>
<evidence type="ECO:0000256" key="3">
    <source>
        <dbReference type="ARBA" id="ARBA00022898"/>
    </source>
</evidence>
<dbReference type="InterPro" id="IPR002433">
    <property type="entry name" value="Orn_de-COase"/>
</dbReference>
<feature type="domain" description="Orn/DAP/Arg decarboxylase 2 N-terminal" evidence="5">
    <location>
        <begin position="1"/>
        <end position="44"/>
    </location>
</feature>
<dbReference type="EMBL" id="JAAAHW010011875">
    <property type="protein sequence ID" value="KAF9916944.1"/>
    <property type="molecule type" value="Genomic_DNA"/>
</dbReference>
<feature type="domain" description="Orn/DAP/Arg decarboxylase 2 N-terminal" evidence="5">
    <location>
        <begin position="57"/>
        <end position="124"/>
    </location>
</feature>
<dbReference type="GO" id="GO:0033387">
    <property type="term" value="P:putrescine biosynthetic process from arginine, via ornithine"/>
    <property type="evidence" value="ECO:0007669"/>
    <property type="project" value="TreeGrafter"/>
</dbReference>
<feature type="non-terminal residue" evidence="6">
    <location>
        <position position="1"/>
    </location>
</feature>
<dbReference type="OrthoDB" id="5034579at2759"/>
<dbReference type="Pfam" id="PF02784">
    <property type="entry name" value="Orn_Arg_deC_N"/>
    <property type="match status" value="2"/>
</dbReference>
<evidence type="ECO:0000313" key="7">
    <source>
        <dbReference type="Proteomes" id="UP000749646"/>
    </source>
</evidence>
<name>A0A9P6IHH8_9FUNG</name>
<evidence type="ECO:0000313" key="6">
    <source>
        <dbReference type="EMBL" id="KAF9916944.1"/>
    </source>
</evidence>
<reference evidence="6" key="1">
    <citation type="journal article" date="2020" name="Fungal Divers.">
        <title>Resolving the Mortierellaceae phylogeny through synthesis of multi-gene phylogenetics and phylogenomics.</title>
        <authorList>
            <person name="Vandepol N."/>
            <person name="Liber J."/>
            <person name="Desiro A."/>
            <person name="Na H."/>
            <person name="Kennedy M."/>
            <person name="Barry K."/>
            <person name="Grigoriev I.V."/>
            <person name="Miller A.N."/>
            <person name="O'Donnell K."/>
            <person name="Stajich J.E."/>
            <person name="Bonito G."/>
        </authorList>
    </citation>
    <scope>NUCLEOTIDE SEQUENCE</scope>
    <source>
        <strain evidence="6">MES-2147</strain>
    </source>
</reference>
<keyword evidence="7" id="KW-1185">Reference proteome</keyword>
<dbReference type="PANTHER" id="PTHR11482:SF6">
    <property type="entry name" value="ORNITHINE DECARBOXYLASE 1-RELATED"/>
    <property type="match status" value="1"/>
</dbReference>
<dbReference type="InterPro" id="IPR022644">
    <property type="entry name" value="De-COase2_N"/>
</dbReference>
<dbReference type="AlphaFoldDB" id="A0A9P6IHH8"/>
<dbReference type="SUPFAM" id="SSF51419">
    <property type="entry name" value="PLP-binding barrel"/>
    <property type="match status" value="1"/>
</dbReference>
<dbReference type="GO" id="GO:0004586">
    <property type="term" value="F:ornithine decarboxylase activity"/>
    <property type="evidence" value="ECO:0007669"/>
    <property type="project" value="TreeGrafter"/>
</dbReference>
<gene>
    <name evidence="6" type="ORF">BGZ65_000063</name>
</gene>
<keyword evidence="3" id="KW-0663">Pyridoxal phosphate</keyword>
<dbReference type="Proteomes" id="UP000749646">
    <property type="component" value="Unassembled WGS sequence"/>
</dbReference>
<dbReference type="Gene3D" id="3.20.20.10">
    <property type="entry name" value="Alanine racemase"/>
    <property type="match status" value="2"/>
</dbReference>
<dbReference type="InterPro" id="IPR009006">
    <property type="entry name" value="Ala_racemase/Decarboxylase_C"/>
</dbReference>
<comment type="similarity">
    <text evidence="2">Belongs to the Orn/Lys/Arg decarboxylase class-II family.</text>
</comment>
<evidence type="ECO:0000256" key="2">
    <source>
        <dbReference type="ARBA" id="ARBA00008872"/>
    </source>
</evidence>